<dbReference type="InterPro" id="IPR010016">
    <property type="entry name" value="PxpB"/>
</dbReference>
<evidence type="ECO:0000313" key="6">
    <source>
        <dbReference type="Proteomes" id="UP001597502"/>
    </source>
</evidence>
<dbReference type="PANTHER" id="PTHR34698">
    <property type="entry name" value="5-OXOPROLINASE SUBUNIT B"/>
    <property type="match status" value="1"/>
</dbReference>
<dbReference type="GO" id="GO:0017168">
    <property type="term" value="F:5-oxoprolinase (ATP-hydrolyzing) activity"/>
    <property type="evidence" value="ECO:0007669"/>
    <property type="project" value="UniProtKB-EC"/>
</dbReference>
<dbReference type="Proteomes" id="UP001597502">
    <property type="component" value="Unassembled WGS sequence"/>
</dbReference>
<dbReference type="InterPro" id="IPR029000">
    <property type="entry name" value="Cyclophilin-like_dom_sf"/>
</dbReference>
<dbReference type="NCBIfam" id="TIGR00370">
    <property type="entry name" value="5-oxoprolinase subunit PxpB"/>
    <property type="match status" value="1"/>
</dbReference>
<accession>A0ABW5VBV0</accession>
<keyword evidence="2 5" id="KW-0378">Hydrolase</keyword>
<evidence type="ECO:0000256" key="3">
    <source>
        <dbReference type="ARBA" id="ARBA00022840"/>
    </source>
</evidence>
<organism evidence="5 6">
    <name type="scientific">Lentibacillus juripiscarius</name>
    <dbReference type="NCBI Taxonomy" id="257446"/>
    <lineage>
        <taxon>Bacteria</taxon>
        <taxon>Bacillati</taxon>
        <taxon>Bacillota</taxon>
        <taxon>Bacilli</taxon>
        <taxon>Bacillales</taxon>
        <taxon>Bacillaceae</taxon>
        <taxon>Lentibacillus</taxon>
    </lineage>
</organism>
<sequence length="243" mass="27199">MTNITCQPAGDTAIRIQFNEDVSPELNRKIRAFCKRLSDHAVKGVTEWVPAYHAVHVYYDSYFISYEKLHDMLLDMAYSDSEYQKETVTLVKIPVLYGGKAGPDIAQVAGNSGLSEHGVIEKHAGEDYLIYMIGFLPGFPYLGGLSEDLATPRLDNPRSYVPEGSVGIAGGQTGIYPLASPGGWNIIGRTPVKLFDSDREEPFLYTAGDRIRFVPISEREYDRIEKQVQHNTFQIEKEVMQDG</sequence>
<dbReference type="RefSeq" id="WP_382395136.1">
    <property type="nucleotide sequence ID" value="NZ_JBHUNA010000034.1"/>
</dbReference>
<keyword evidence="1" id="KW-0547">Nucleotide-binding</keyword>
<dbReference type="PANTHER" id="PTHR34698:SF2">
    <property type="entry name" value="5-OXOPROLINASE SUBUNIT B"/>
    <property type="match status" value="1"/>
</dbReference>
<dbReference type="Gene3D" id="3.30.1360.40">
    <property type="match status" value="1"/>
</dbReference>
<protein>
    <submittedName>
        <fullName evidence="5">5-oxoprolinase subunit PxpB</fullName>
        <ecNumber evidence="5">3.5.2.9</ecNumber>
    </submittedName>
</protein>
<dbReference type="SUPFAM" id="SSF160467">
    <property type="entry name" value="PH0987 N-terminal domain-like"/>
    <property type="match status" value="1"/>
</dbReference>
<dbReference type="EMBL" id="JBHUNA010000034">
    <property type="protein sequence ID" value="MFD2762034.1"/>
    <property type="molecule type" value="Genomic_DNA"/>
</dbReference>
<dbReference type="SUPFAM" id="SSF50891">
    <property type="entry name" value="Cyclophilin-like"/>
    <property type="match status" value="1"/>
</dbReference>
<name>A0ABW5VBV0_9BACI</name>
<evidence type="ECO:0000259" key="4">
    <source>
        <dbReference type="SMART" id="SM00796"/>
    </source>
</evidence>
<comment type="caution">
    <text evidence="5">The sequence shown here is derived from an EMBL/GenBank/DDBJ whole genome shotgun (WGS) entry which is preliminary data.</text>
</comment>
<dbReference type="Pfam" id="PF02682">
    <property type="entry name" value="CT_C_D"/>
    <property type="match status" value="1"/>
</dbReference>
<evidence type="ECO:0000256" key="1">
    <source>
        <dbReference type="ARBA" id="ARBA00022741"/>
    </source>
</evidence>
<feature type="domain" description="Carboxyltransferase" evidence="4">
    <location>
        <begin position="4"/>
        <end position="205"/>
    </location>
</feature>
<keyword evidence="6" id="KW-1185">Reference proteome</keyword>
<dbReference type="EC" id="3.5.2.9" evidence="5"/>
<evidence type="ECO:0000313" key="5">
    <source>
        <dbReference type="EMBL" id="MFD2762034.1"/>
    </source>
</evidence>
<gene>
    <name evidence="5" type="primary">pxpB</name>
    <name evidence="5" type="ORF">ACFSUO_13830</name>
</gene>
<reference evidence="6" key="1">
    <citation type="journal article" date="2019" name="Int. J. Syst. Evol. Microbiol.">
        <title>The Global Catalogue of Microorganisms (GCM) 10K type strain sequencing project: providing services to taxonomists for standard genome sequencing and annotation.</title>
        <authorList>
            <consortium name="The Broad Institute Genomics Platform"/>
            <consortium name="The Broad Institute Genome Sequencing Center for Infectious Disease"/>
            <person name="Wu L."/>
            <person name="Ma J."/>
        </authorList>
    </citation>
    <scope>NUCLEOTIDE SEQUENCE [LARGE SCALE GENOMIC DNA]</scope>
    <source>
        <strain evidence="6">TISTR 1535</strain>
    </source>
</reference>
<proteinExistence type="predicted"/>
<dbReference type="InterPro" id="IPR003833">
    <property type="entry name" value="CT_C_D"/>
</dbReference>
<evidence type="ECO:0000256" key="2">
    <source>
        <dbReference type="ARBA" id="ARBA00022801"/>
    </source>
</evidence>
<dbReference type="Gene3D" id="2.40.100.10">
    <property type="entry name" value="Cyclophilin-like"/>
    <property type="match status" value="1"/>
</dbReference>
<dbReference type="SMART" id="SM00796">
    <property type="entry name" value="AHS1"/>
    <property type="match status" value="1"/>
</dbReference>
<keyword evidence="3" id="KW-0067">ATP-binding</keyword>